<dbReference type="SUPFAM" id="SSF50475">
    <property type="entry name" value="FMN-binding split barrel"/>
    <property type="match status" value="1"/>
</dbReference>
<dbReference type="AlphaFoldDB" id="A0A0L8VEB3"/>
<dbReference type="STRING" id="1409788.NC99_04010"/>
<gene>
    <name evidence="2" type="ORF">NC99_04010</name>
</gene>
<proteinExistence type="predicted"/>
<name>A0A0L8VEB3_9BACT</name>
<keyword evidence="3" id="KW-1185">Reference proteome</keyword>
<evidence type="ECO:0000313" key="2">
    <source>
        <dbReference type="EMBL" id="KOH46815.1"/>
    </source>
</evidence>
<organism evidence="2 3">
    <name type="scientific">Sunxiuqinia dokdonensis</name>
    <dbReference type="NCBI Taxonomy" id="1409788"/>
    <lineage>
        <taxon>Bacteria</taxon>
        <taxon>Pseudomonadati</taxon>
        <taxon>Bacteroidota</taxon>
        <taxon>Bacteroidia</taxon>
        <taxon>Marinilabiliales</taxon>
        <taxon>Prolixibacteraceae</taxon>
        <taxon>Sunxiuqinia</taxon>
    </lineage>
</organism>
<feature type="domain" description="Pyridoxamine 5'-phosphate oxidase N-terminal" evidence="1">
    <location>
        <begin position="4"/>
        <end position="121"/>
    </location>
</feature>
<dbReference type="InterPro" id="IPR011576">
    <property type="entry name" value="Pyridox_Oxase_N"/>
</dbReference>
<sequence>MSTLTQEMKDMIATQQCFVGTVDADGYPNVAPKRSTRVLSDNSLIFSEGTGGATYENIKRGSKVSVAVVNRDILDGYRFVGEAILHESGDLYEQSAAMSVKMGMPKPRAVVVINIAEIHTLKPGPTAGKKID</sequence>
<dbReference type="PANTHER" id="PTHR40660:SF1">
    <property type="entry name" value="5'-PHOSPHATE OXIDASE PUTATIVE DOMAIN-CONTAINING PROTEIN-RELATED"/>
    <property type="match status" value="1"/>
</dbReference>
<protein>
    <recommendedName>
        <fullName evidence="1">Pyridoxamine 5'-phosphate oxidase N-terminal domain-containing protein</fullName>
    </recommendedName>
</protein>
<evidence type="ECO:0000313" key="3">
    <source>
        <dbReference type="Proteomes" id="UP000036958"/>
    </source>
</evidence>
<dbReference type="OrthoDB" id="7867371at2"/>
<reference evidence="3" key="1">
    <citation type="submission" date="2015-07" db="EMBL/GenBank/DDBJ databases">
        <title>Genome sequencing of Sunxiuqinia dokdonensis strain SK.</title>
        <authorList>
            <person name="Ahn S."/>
            <person name="Kim B.-C."/>
        </authorList>
    </citation>
    <scope>NUCLEOTIDE SEQUENCE [LARGE SCALE GENOMIC DNA]</scope>
    <source>
        <strain evidence="3">SK</strain>
    </source>
</reference>
<dbReference type="RefSeq" id="WP_053179254.1">
    <property type="nucleotide sequence ID" value="NZ_LGIA01000018.1"/>
</dbReference>
<dbReference type="PANTHER" id="PTHR40660">
    <property type="entry name" value="5'-PHOSPHATE OXIDASE PUTATIVE DOMAIN-CONTAINING PROTEIN-RELATED"/>
    <property type="match status" value="1"/>
</dbReference>
<dbReference type="EMBL" id="LGIA01000018">
    <property type="protein sequence ID" value="KOH46815.1"/>
    <property type="molecule type" value="Genomic_DNA"/>
</dbReference>
<dbReference type="Gene3D" id="2.30.110.10">
    <property type="entry name" value="Electron Transport, Fmn-binding Protein, Chain A"/>
    <property type="match status" value="1"/>
</dbReference>
<comment type="caution">
    <text evidence="2">The sequence shown here is derived from an EMBL/GenBank/DDBJ whole genome shotgun (WGS) entry which is preliminary data.</text>
</comment>
<dbReference type="InterPro" id="IPR012349">
    <property type="entry name" value="Split_barrel_FMN-bd"/>
</dbReference>
<dbReference type="Pfam" id="PF01243">
    <property type="entry name" value="PNPOx_N"/>
    <property type="match status" value="1"/>
</dbReference>
<accession>A0A0L8VEB3</accession>
<evidence type="ECO:0000259" key="1">
    <source>
        <dbReference type="Pfam" id="PF01243"/>
    </source>
</evidence>
<dbReference type="Proteomes" id="UP000036958">
    <property type="component" value="Unassembled WGS sequence"/>
</dbReference>